<accession>A0A6A4IFW3</accession>
<protein>
    <submittedName>
        <fullName evidence="2">Uncharacterized protein</fullName>
    </submittedName>
</protein>
<gene>
    <name evidence="2" type="ORF">BT96DRAFT_968745</name>
</gene>
<evidence type="ECO:0000256" key="1">
    <source>
        <dbReference type="SAM" id="MobiDB-lite"/>
    </source>
</evidence>
<reference evidence="2" key="1">
    <citation type="journal article" date="2019" name="Environ. Microbiol.">
        <title>Fungal ecological strategies reflected in gene transcription - a case study of two litter decomposers.</title>
        <authorList>
            <person name="Barbi F."/>
            <person name="Kohler A."/>
            <person name="Barry K."/>
            <person name="Baskaran P."/>
            <person name="Daum C."/>
            <person name="Fauchery L."/>
            <person name="Ihrmark K."/>
            <person name="Kuo A."/>
            <person name="LaButti K."/>
            <person name="Lipzen A."/>
            <person name="Morin E."/>
            <person name="Grigoriev I.V."/>
            <person name="Henrissat B."/>
            <person name="Lindahl B."/>
            <person name="Martin F."/>
        </authorList>
    </citation>
    <scope>NUCLEOTIDE SEQUENCE</scope>
    <source>
        <strain evidence="2">JB14</strain>
    </source>
</reference>
<dbReference type="Proteomes" id="UP000799118">
    <property type="component" value="Unassembled WGS sequence"/>
</dbReference>
<evidence type="ECO:0000313" key="2">
    <source>
        <dbReference type="EMBL" id="KAE9411222.1"/>
    </source>
</evidence>
<sequence length="251" mass="27179">MPEETFSDSDSSFEPAKAVPRKRKSAGGTANPKRVKTAVGGSSSNGVLNKANSQLASLVLENGAEFYEENQADAADAVVKLAVYVKELEAALAEAKSSEGVPAARRKTRAELEAAADKIAKAAVSGIKKQMSWKPSCKTNSAKWSYDGLCTDAEVFGILLGLDGPVTWKMKKFTKEDFENALGSIEASVRYDTLCITGNVNVRYNSDSSEFKFSGTYGRGIEGLAHILERLWTCSSRNRSQFTVNISMFVY</sequence>
<keyword evidence="3" id="KW-1185">Reference proteome</keyword>
<evidence type="ECO:0000313" key="3">
    <source>
        <dbReference type="Proteomes" id="UP000799118"/>
    </source>
</evidence>
<name>A0A6A4IFW3_9AGAR</name>
<dbReference type="EMBL" id="ML769383">
    <property type="protein sequence ID" value="KAE9411222.1"/>
    <property type="molecule type" value="Genomic_DNA"/>
</dbReference>
<proteinExistence type="predicted"/>
<dbReference type="AlphaFoldDB" id="A0A6A4IFW3"/>
<dbReference type="OrthoDB" id="5370359at2759"/>
<feature type="region of interest" description="Disordered" evidence="1">
    <location>
        <begin position="1"/>
        <end position="46"/>
    </location>
</feature>
<organism evidence="2 3">
    <name type="scientific">Gymnopus androsaceus JB14</name>
    <dbReference type="NCBI Taxonomy" id="1447944"/>
    <lineage>
        <taxon>Eukaryota</taxon>
        <taxon>Fungi</taxon>
        <taxon>Dikarya</taxon>
        <taxon>Basidiomycota</taxon>
        <taxon>Agaricomycotina</taxon>
        <taxon>Agaricomycetes</taxon>
        <taxon>Agaricomycetidae</taxon>
        <taxon>Agaricales</taxon>
        <taxon>Marasmiineae</taxon>
        <taxon>Omphalotaceae</taxon>
        <taxon>Gymnopus</taxon>
    </lineage>
</organism>